<dbReference type="InterPro" id="IPR011010">
    <property type="entry name" value="DNA_brk_join_enz"/>
</dbReference>
<dbReference type="PROSITE" id="PS51898">
    <property type="entry name" value="TYR_RECOMBINASE"/>
    <property type="match status" value="1"/>
</dbReference>
<dbReference type="Gene3D" id="1.10.443.10">
    <property type="entry name" value="Intergrase catalytic core"/>
    <property type="match status" value="1"/>
</dbReference>
<dbReference type="Proteomes" id="UP001501170">
    <property type="component" value="Unassembled WGS sequence"/>
</dbReference>
<sequence>MPDDLASALRSADKGFLFPGPSGSHLSAHWVGTLVSRALGDGTTMHQLRHLCATELHNETHDVRLVQVILGHASLATTQRYLAVDETVMRNALVQRANKWSSVRRQ</sequence>
<dbReference type="Pfam" id="PF00589">
    <property type="entry name" value="Phage_integrase"/>
    <property type="match status" value="1"/>
</dbReference>
<dbReference type="SUPFAM" id="SSF56349">
    <property type="entry name" value="DNA breaking-rejoining enzymes"/>
    <property type="match status" value="1"/>
</dbReference>
<proteinExistence type="predicted"/>
<organism evidence="3 4">
    <name type="scientific">Gordonia cholesterolivorans</name>
    <dbReference type="NCBI Taxonomy" id="559625"/>
    <lineage>
        <taxon>Bacteria</taxon>
        <taxon>Bacillati</taxon>
        <taxon>Actinomycetota</taxon>
        <taxon>Actinomycetes</taxon>
        <taxon>Mycobacteriales</taxon>
        <taxon>Gordoniaceae</taxon>
        <taxon>Gordonia</taxon>
    </lineage>
</organism>
<keyword evidence="4" id="KW-1185">Reference proteome</keyword>
<evidence type="ECO:0000256" key="1">
    <source>
        <dbReference type="ARBA" id="ARBA00023172"/>
    </source>
</evidence>
<dbReference type="EMBL" id="BAAARB010000005">
    <property type="protein sequence ID" value="GAA2375329.1"/>
    <property type="molecule type" value="Genomic_DNA"/>
</dbReference>
<dbReference type="CDD" id="cd00397">
    <property type="entry name" value="DNA_BRE_C"/>
    <property type="match status" value="1"/>
</dbReference>
<name>A0ABP5UDE5_9ACTN</name>
<dbReference type="InterPro" id="IPR013762">
    <property type="entry name" value="Integrase-like_cat_sf"/>
</dbReference>
<evidence type="ECO:0000313" key="4">
    <source>
        <dbReference type="Proteomes" id="UP001501170"/>
    </source>
</evidence>
<evidence type="ECO:0000259" key="2">
    <source>
        <dbReference type="PROSITE" id="PS51898"/>
    </source>
</evidence>
<gene>
    <name evidence="3" type="ORF">GCM10009855_13200</name>
</gene>
<feature type="domain" description="Tyr recombinase" evidence="2">
    <location>
        <begin position="1"/>
        <end position="94"/>
    </location>
</feature>
<accession>A0ABP5UDE5</accession>
<reference evidence="4" key="1">
    <citation type="journal article" date="2019" name="Int. J. Syst. Evol. Microbiol.">
        <title>The Global Catalogue of Microorganisms (GCM) 10K type strain sequencing project: providing services to taxonomists for standard genome sequencing and annotation.</title>
        <authorList>
            <consortium name="The Broad Institute Genomics Platform"/>
            <consortium name="The Broad Institute Genome Sequencing Center for Infectious Disease"/>
            <person name="Wu L."/>
            <person name="Ma J."/>
        </authorList>
    </citation>
    <scope>NUCLEOTIDE SEQUENCE [LARGE SCALE GENOMIC DNA]</scope>
    <source>
        <strain evidence="4">JCM 16227</strain>
    </source>
</reference>
<evidence type="ECO:0000313" key="3">
    <source>
        <dbReference type="EMBL" id="GAA2375329.1"/>
    </source>
</evidence>
<protein>
    <recommendedName>
        <fullName evidence="2">Tyr recombinase domain-containing protein</fullName>
    </recommendedName>
</protein>
<keyword evidence="1" id="KW-0233">DNA recombination</keyword>
<dbReference type="InterPro" id="IPR002104">
    <property type="entry name" value="Integrase_catalytic"/>
</dbReference>
<comment type="caution">
    <text evidence="3">The sequence shown here is derived from an EMBL/GenBank/DDBJ whole genome shotgun (WGS) entry which is preliminary data.</text>
</comment>